<comment type="subunit">
    <text evidence="11">Homotetramer.</text>
</comment>
<evidence type="ECO:0000256" key="3">
    <source>
        <dbReference type="ARBA" id="ARBA00013036"/>
    </source>
</evidence>
<organism evidence="12 13">
    <name type="scientific">Paracholeplasma manati</name>
    <dbReference type="NCBI Taxonomy" id="591373"/>
    <lineage>
        <taxon>Bacteria</taxon>
        <taxon>Bacillati</taxon>
        <taxon>Mycoplasmatota</taxon>
        <taxon>Mollicutes</taxon>
        <taxon>Acholeplasmatales</taxon>
        <taxon>Acholeplasmataceae</taxon>
        <taxon>Paracholeplasma</taxon>
    </lineage>
</organism>
<dbReference type="PANTHER" id="PTHR21085">
    <property type="entry name" value="CHORISMATE SYNTHASE"/>
    <property type="match status" value="1"/>
</dbReference>
<keyword evidence="13" id="KW-1185">Reference proteome</keyword>
<dbReference type="CDD" id="cd07304">
    <property type="entry name" value="Chorismate_synthase"/>
    <property type="match status" value="1"/>
</dbReference>
<feature type="binding site" evidence="11">
    <location>
        <begin position="269"/>
        <end position="273"/>
    </location>
    <ligand>
        <name>FMN</name>
        <dbReference type="ChEBI" id="CHEBI:58210"/>
    </ligand>
</feature>
<evidence type="ECO:0000256" key="8">
    <source>
        <dbReference type="ARBA" id="ARBA00022857"/>
    </source>
</evidence>
<evidence type="ECO:0000313" key="12">
    <source>
        <dbReference type="EMBL" id="MCV2231719.1"/>
    </source>
</evidence>
<feature type="binding site" evidence="11">
    <location>
        <position position="254"/>
    </location>
    <ligand>
        <name>FMN</name>
        <dbReference type="ChEBI" id="CHEBI:58210"/>
    </ligand>
</feature>
<dbReference type="HAMAP" id="MF_00300">
    <property type="entry name" value="Chorismate_synth"/>
    <property type="match status" value="1"/>
</dbReference>
<keyword evidence="9 11" id="KW-0057">Aromatic amino acid biosynthesis</keyword>
<name>A0ABT2Y4R0_9MOLU</name>
<dbReference type="SUPFAM" id="SSF103263">
    <property type="entry name" value="Chorismate synthase, AroC"/>
    <property type="match status" value="1"/>
</dbReference>
<gene>
    <name evidence="11" type="primary">aroC</name>
    <name evidence="12" type="ORF">N7548_02655</name>
</gene>
<dbReference type="InterPro" id="IPR000453">
    <property type="entry name" value="Chorismate_synth"/>
</dbReference>
<reference evidence="12" key="1">
    <citation type="submission" date="2022-09" db="EMBL/GenBank/DDBJ databases">
        <title>Novel Mycoplasma species identified in domestic and wild animals.</title>
        <authorList>
            <person name="Volokhov D.V."/>
            <person name="Furtak V.A."/>
            <person name="Zagorodnyaya T.A."/>
        </authorList>
    </citation>
    <scope>NUCLEOTIDE SEQUENCE</scope>
    <source>
        <strain evidence="12">Oakley</strain>
    </source>
</reference>
<comment type="cofactor">
    <cofactor evidence="11">
        <name>FMNH2</name>
        <dbReference type="ChEBI" id="CHEBI:57618"/>
    </cofactor>
    <text evidence="11">Reduced FMN (FMNH(2)).</text>
</comment>
<dbReference type="PANTHER" id="PTHR21085:SF0">
    <property type="entry name" value="CHORISMATE SYNTHASE"/>
    <property type="match status" value="1"/>
</dbReference>
<dbReference type="EC" id="4.2.3.5" evidence="3 11"/>
<feature type="binding site" evidence="11">
    <location>
        <begin position="123"/>
        <end position="125"/>
    </location>
    <ligand>
        <name>FMN</name>
        <dbReference type="ChEBI" id="CHEBI:58210"/>
    </ligand>
</feature>
<evidence type="ECO:0000256" key="2">
    <source>
        <dbReference type="ARBA" id="ARBA00008014"/>
    </source>
</evidence>
<comment type="pathway">
    <text evidence="1 11">Metabolic intermediate biosynthesis; chorismate biosynthesis; chorismate from D-erythrose 4-phosphate and phosphoenolpyruvate: step 7/7.</text>
</comment>
<dbReference type="InterPro" id="IPR020541">
    <property type="entry name" value="Chorismate_synthase_CS"/>
</dbReference>
<evidence type="ECO:0000256" key="9">
    <source>
        <dbReference type="ARBA" id="ARBA00023141"/>
    </source>
</evidence>
<sequence>MNHFGTLFSVNIYGESHGKAVGIVIDGMTPGILVDEALLLSDLNRRKAGAVGTTKRIEADEPNILSGVYRGYTTGAPIHIQFQNKNTRSEDYQNLLKQPRPGHADFTSFIKYKGYADQRGGGHFSGRLTTGIVAAGSFAKMLLKANFESKLVQVGDLTDMNGLDEYLKEISESFDSVGGIVEVNVNGLEVGIGEPFFDSVESKIAHMVFSVPAIKGIEFGVGFKGIELKGSQFNDQIIDESGTTKTNHNGGLNGGITNGNTLVVRVFVKPASSIFLKQDTFDFESKTIQTLQIEGRHDACIARRAVVVIENAIAIALADLYLQKKSRE</sequence>
<evidence type="ECO:0000256" key="6">
    <source>
        <dbReference type="ARBA" id="ARBA00022643"/>
    </source>
</evidence>
<evidence type="ECO:0000256" key="1">
    <source>
        <dbReference type="ARBA" id="ARBA00005044"/>
    </source>
</evidence>
<keyword evidence="7 11" id="KW-0274">FAD</keyword>
<dbReference type="Proteomes" id="UP001177160">
    <property type="component" value="Unassembled WGS sequence"/>
</dbReference>
<dbReference type="Pfam" id="PF01264">
    <property type="entry name" value="Chorismate_synt"/>
    <property type="match status" value="1"/>
</dbReference>
<comment type="function">
    <text evidence="11">Catalyzes the anti-1,4-elimination of the C-3 phosphate and the C-6 proR hydrogen from 5-enolpyruvylshikimate-3-phosphate (EPSP) to yield chorismate, which is the branch point compound that serves as the starting substrate for the three terminal pathways of aromatic amino acid biosynthesis. This reaction introduces a second double bond into the aromatic ring system.</text>
</comment>
<evidence type="ECO:0000256" key="4">
    <source>
        <dbReference type="ARBA" id="ARBA00022605"/>
    </source>
</evidence>
<evidence type="ECO:0000256" key="11">
    <source>
        <dbReference type="HAMAP-Rule" id="MF_00300"/>
    </source>
</evidence>
<evidence type="ECO:0000256" key="10">
    <source>
        <dbReference type="ARBA" id="ARBA00023239"/>
    </source>
</evidence>
<accession>A0ABT2Y4R0</accession>
<keyword evidence="6 11" id="KW-0288">FMN</keyword>
<dbReference type="InterPro" id="IPR035904">
    <property type="entry name" value="Chorismate_synth_AroC_sf"/>
</dbReference>
<dbReference type="RefSeq" id="WP_263607871.1">
    <property type="nucleotide sequence ID" value="NZ_JAOVQM010000002.1"/>
</dbReference>
<dbReference type="PROSITE" id="PS00788">
    <property type="entry name" value="CHORISMATE_SYNTHASE_2"/>
    <property type="match status" value="1"/>
</dbReference>
<comment type="similarity">
    <text evidence="2 11">Belongs to the chorismate synthase family.</text>
</comment>
<keyword evidence="5 11" id="KW-0285">Flavoprotein</keyword>
<dbReference type="EMBL" id="JAOVQM010000002">
    <property type="protein sequence ID" value="MCV2231719.1"/>
    <property type="molecule type" value="Genomic_DNA"/>
</dbReference>
<feature type="binding site" evidence="11">
    <location>
        <position position="296"/>
    </location>
    <ligand>
        <name>FMN</name>
        <dbReference type="ChEBI" id="CHEBI:58210"/>
    </ligand>
</feature>
<evidence type="ECO:0000256" key="7">
    <source>
        <dbReference type="ARBA" id="ARBA00022827"/>
    </source>
</evidence>
<feature type="binding site" evidence="11">
    <location>
        <position position="46"/>
    </location>
    <ligand>
        <name>NADP(+)</name>
        <dbReference type="ChEBI" id="CHEBI:58349"/>
    </ligand>
</feature>
<comment type="catalytic activity">
    <reaction evidence="11">
        <text>5-O-(1-carboxyvinyl)-3-phosphoshikimate = chorismate + phosphate</text>
        <dbReference type="Rhea" id="RHEA:21020"/>
        <dbReference type="ChEBI" id="CHEBI:29748"/>
        <dbReference type="ChEBI" id="CHEBI:43474"/>
        <dbReference type="ChEBI" id="CHEBI:57701"/>
        <dbReference type="EC" id="4.2.3.5"/>
    </reaction>
</comment>
<keyword evidence="8 11" id="KW-0521">NADP</keyword>
<comment type="caution">
    <text evidence="12">The sequence shown here is derived from an EMBL/GenBank/DDBJ whole genome shotgun (WGS) entry which is preliminary data.</text>
</comment>
<keyword evidence="4 11" id="KW-0028">Amino-acid biosynthesis</keyword>
<evidence type="ECO:0000256" key="5">
    <source>
        <dbReference type="ARBA" id="ARBA00022630"/>
    </source>
</evidence>
<comment type="caution">
    <text evidence="11">Lacks conserved residue(s) required for the propagation of feature annotation.</text>
</comment>
<evidence type="ECO:0000313" key="13">
    <source>
        <dbReference type="Proteomes" id="UP001177160"/>
    </source>
</evidence>
<dbReference type="Gene3D" id="3.60.150.10">
    <property type="entry name" value="Chorismate synthase AroC"/>
    <property type="match status" value="2"/>
</dbReference>
<protein>
    <recommendedName>
        <fullName evidence="3 11">Chorismate synthase</fullName>
        <shortName evidence="11">CS</shortName>
        <ecNumber evidence="3 11">4.2.3.5</ecNumber>
    </recommendedName>
    <alternativeName>
        <fullName evidence="11">5-enolpyruvylshikimate-3-phosphate phospholyase</fullName>
    </alternativeName>
</protein>
<keyword evidence="10 11" id="KW-0456">Lyase</keyword>
<dbReference type="PIRSF" id="PIRSF001456">
    <property type="entry name" value="Chorismate_synth"/>
    <property type="match status" value="1"/>
</dbReference>
<proteinExistence type="inferred from homology"/>